<evidence type="ECO:0000313" key="2">
    <source>
        <dbReference type="Proteomes" id="UP001189624"/>
    </source>
</evidence>
<gene>
    <name evidence="1" type="ORF">AYBTSS11_LOCUS9577</name>
</gene>
<sequence>MRVQWLNKEKGKRGIDIFIPFKAEQTCGLQKMELWDEEEEKRLVGEFAKRQRLPHVTGLHGATFPSEFSRDKRQDTEKRWYGRYLRNNDRTEQKRIDILASPRFTTRTN</sequence>
<name>A0AA86SAH6_9FABA</name>
<reference evidence="1" key="1">
    <citation type="submission" date="2023-10" db="EMBL/GenBank/DDBJ databases">
        <authorList>
            <person name="Domelevo Entfellner J.-B."/>
        </authorList>
    </citation>
    <scope>NUCLEOTIDE SEQUENCE</scope>
</reference>
<dbReference type="EMBL" id="OY731400">
    <property type="protein sequence ID" value="CAJ1940201.1"/>
    <property type="molecule type" value="Genomic_DNA"/>
</dbReference>
<evidence type="ECO:0000313" key="1">
    <source>
        <dbReference type="EMBL" id="CAJ1940201.1"/>
    </source>
</evidence>
<dbReference type="AlphaFoldDB" id="A0AA86SAH6"/>
<accession>A0AA86SAH6</accession>
<protein>
    <submittedName>
        <fullName evidence="1">Uncharacterized protein</fullName>
    </submittedName>
</protein>
<dbReference type="Proteomes" id="UP001189624">
    <property type="component" value="Chromosome 3"/>
</dbReference>
<proteinExistence type="predicted"/>
<organism evidence="1 2">
    <name type="scientific">Sphenostylis stenocarpa</name>
    <dbReference type="NCBI Taxonomy" id="92480"/>
    <lineage>
        <taxon>Eukaryota</taxon>
        <taxon>Viridiplantae</taxon>
        <taxon>Streptophyta</taxon>
        <taxon>Embryophyta</taxon>
        <taxon>Tracheophyta</taxon>
        <taxon>Spermatophyta</taxon>
        <taxon>Magnoliopsida</taxon>
        <taxon>eudicotyledons</taxon>
        <taxon>Gunneridae</taxon>
        <taxon>Pentapetalae</taxon>
        <taxon>rosids</taxon>
        <taxon>fabids</taxon>
        <taxon>Fabales</taxon>
        <taxon>Fabaceae</taxon>
        <taxon>Papilionoideae</taxon>
        <taxon>50 kb inversion clade</taxon>
        <taxon>NPAAA clade</taxon>
        <taxon>indigoferoid/millettioid clade</taxon>
        <taxon>Phaseoleae</taxon>
        <taxon>Sphenostylis</taxon>
    </lineage>
</organism>
<dbReference type="Gramene" id="rna-AYBTSS11_LOCUS9577">
    <property type="protein sequence ID" value="CAJ1940201.1"/>
    <property type="gene ID" value="gene-AYBTSS11_LOCUS9577"/>
</dbReference>
<keyword evidence="2" id="KW-1185">Reference proteome</keyword>